<dbReference type="Proteomes" id="UP000566819">
    <property type="component" value="Unassembled WGS sequence"/>
</dbReference>
<keyword evidence="4" id="KW-1185">Reference proteome</keyword>
<evidence type="ECO:0000256" key="1">
    <source>
        <dbReference type="SAM" id="MobiDB-lite"/>
    </source>
</evidence>
<feature type="region of interest" description="Disordered" evidence="1">
    <location>
        <begin position="307"/>
        <end position="344"/>
    </location>
</feature>
<evidence type="ECO:0000259" key="2">
    <source>
        <dbReference type="Pfam" id="PF20150"/>
    </source>
</evidence>
<dbReference type="Pfam" id="PF20150">
    <property type="entry name" value="2EXR"/>
    <property type="match status" value="1"/>
</dbReference>
<name>A0A8H4R3S3_9HELO</name>
<comment type="caution">
    <text evidence="3">The sequence shown here is derived from an EMBL/GenBank/DDBJ whole genome shotgun (WGS) entry which is preliminary data.</text>
</comment>
<dbReference type="OrthoDB" id="4737394at2759"/>
<dbReference type="EMBL" id="JAAMPI010001938">
    <property type="protein sequence ID" value="KAF4621640.1"/>
    <property type="molecule type" value="Genomic_DNA"/>
</dbReference>
<dbReference type="PANTHER" id="PTHR35910:SF6">
    <property type="entry name" value="2EXR DOMAIN-CONTAINING PROTEIN"/>
    <property type="match status" value="1"/>
</dbReference>
<organism evidence="3 4">
    <name type="scientific">Cudoniella acicularis</name>
    <dbReference type="NCBI Taxonomy" id="354080"/>
    <lineage>
        <taxon>Eukaryota</taxon>
        <taxon>Fungi</taxon>
        <taxon>Dikarya</taxon>
        <taxon>Ascomycota</taxon>
        <taxon>Pezizomycotina</taxon>
        <taxon>Leotiomycetes</taxon>
        <taxon>Helotiales</taxon>
        <taxon>Tricladiaceae</taxon>
        <taxon>Cudoniella</taxon>
    </lineage>
</organism>
<gene>
    <name evidence="3" type="ORF">G7Y89_g14509</name>
</gene>
<feature type="domain" description="2EXR" evidence="2">
    <location>
        <begin position="30"/>
        <end position="183"/>
    </location>
</feature>
<dbReference type="InterPro" id="IPR045518">
    <property type="entry name" value="2EXR"/>
</dbReference>
<reference evidence="3 4" key="1">
    <citation type="submission" date="2020-03" db="EMBL/GenBank/DDBJ databases">
        <title>Draft Genome Sequence of Cudoniella acicularis.</title>
        <authorList>
            <person name="Buettner E."/>
            <person name="Kellner H."/>
        </authorList>
    </citation>
    <scope>NUCLEOTIDE SEQUENCE [LARGE SCALE GENOMIC DNA]</scope>
    <source>
        <strain evidence="3 4">DSM 108380</strain>
    </source>
</reference>
<sequence>MQLPPISSLLPLSSVAPSSLIRPSSPPTTFYPFLRLPVEVQSLIWLLVPSRVSVRQADFFVLRQDENDSPLVKQTHRTRPWAIVPSVLHDLNTPPGQVITISVVNIEKPLPMLKSTTSKSTNRQLILHRQLMEKVEKFHGEYFIPANLHANREARARALKKYKITFAENFVYPIVFDPARDMLYFESVSTVTTFKYFKWSDESLEIMKEAQLLAIGGRIGTWFAAHCKGKSIKETGLTKFENLKTMILERNEQSEILAENIASIEKKAIANVTRAWKELRGKQVGEAKLVTEPPFKSIFGGLVVPPPELELTDHGSDDSDSDSEGEDQDDKEATSQKPAMDLPDIRFVSKAEMKAQGMGYIDCTCDDER</sequence>
<evidence type="ECO:0000313" key="3">
    <source>
        <dbReference type="EMBL" id="KAF4621640.1"/>
    </source>
</evidence>
<dbReference type="AlphaFoldDB" id="A0A8H4R3S3"/>
<protein>
    <recommendedName>
        <fullName evidence="2">2EXR domain-containing protein</fullName>
    </recommendedName>
</protein>
<evidence type="ECO:0000313" key="4">
    <source>
        <dbReference type="Proteomes" id="UP000566819"/>
    </source>
</evidence>
<proteinExistence type="predicted"/>
<feature type="compositionally biased region" description="Acidic residues" evidence="1">
    <location>
        <begin position="318"/>
        <end position="330"/>
    </location>
</feature>
<accession>A0A8H4R3S3</accession>
<dbReference type="PANTHER" id="PTHR35910">
    <property type="entry name" value="2EXR DOMAIN-CONTAINING PROTEIN"/>
    <property type="match status" value="1"/>
</dbReference>